<feature type="compositionally biased region" description="Polar residues" evidence="2">
    <location>
        <begin position="8"/>
        <end position="19"/>
    </location>
</feature>
<gene>
    <name evidence="3" type="ORF">EV356DRAFT_528095</name>
</gene>
<feature type="compositionally biased region" description="Polar residues" evidence="2">
    <location>
        <begin position="495"/>
        <end position="512"/>
    </location>
</feature>
<dbReference type="AlphaFoldDB" id="A0A6A6HN26"/>
<evidence type="ECO:0000313" key="4">
    <source>
        <dbReference type="Proteomes" id="UP000800092"/>
    </source>
</evidence>
<feature type="coiled-coil region" evidence="1">
    <location>
        <begin position="327"/>
        <end position="354"/>
    </location>
</feature>
<name>A0A6A6HN26_VIRVR</name>
<dbReference type="EMBL" id="ML991772">
    <property type="protein sequence ID" value="KAF2239496.1"/>
    <property type="molecule type" value="Genomic_DNA"/>
</dbReference>
<feature type="region of interest" description="Disordered" evidence="2">
    <location>
        <begin position="418"/>
        <end position="550"/>
    </location>
</feature>
<accession>A0A6A6HN26</accession>
<organism evidence="3 4">
    <name type="scientific">Viridothelium virens</name>
    <name type="common">Speckled blister lichen</name>
    <name type="synonym">Trypethelium virens</name>
    <dbReference type="NCBI Taxonomy" id="1048519"/>
    <lineage>
        <taxon>Eukaryota</taxon>
        <taxon>Fungi</taxon>
        <taxon>Dikarya</taxon>
        <taxon>Ascomycota</taxon>
        <taxon>Pezizomycotina</taxon>
        <taxon>Dothideomycetes</taxon>
        <taxon>Dothideomycetes incertae sedis</taxon>
        <taxon>Trypetheliales</taxon>
        <taxon>Trypetheliaceae</taxon>
        <taxon>Viridothelium</taxon>
    </lineage>
</organism>
<feature type="compositionally biased region" description="Acidic residues" evidence="2">
    <location>
        <begin position="532"/>
        <end position="550"/>
    </location>
</feature>
<dbReference type="OrthoDB" id="3905365at2759"/>
<proteinExistence type="predicted"/>
<evidence type="ECO:0000313" key="3">
    <source>
        <dbReference type="EMBL" id="KAF2239496.1"/>
    </source>
</evidence>
<protein>
    <submittedName>
        <fullName evidence="3">Uncharacterized protein</fullName>
    </submittedName>
</protein>
<keyword evidence="1" id="KW-0175">Coiled coil</keyword>
<feature type="compositionally biased region" description="Low complexity" evidence="2">
    <location>
        <begin position="451"/>
        <end position="477"/>
    </location>
</feature>
<feature type="compositionally biased region" description="Low complexity" evidence="2">
    <location>
        <begin position="426"/>
        <end position="439"/>
    </location>
</feature>
<dbReference type="Proteomes" id="UP000800092">
    <property type="component" value="Unassembled WGS sequence"/>
</dbReference>
<evidence type="ECO:0000256" key="2">
    <source>
        <dbReference type="SAM" id="MobiDB-lite"/>
    </source>
</evidence>
<sequence>MAAPSADTPGSNTESNTPKVSAPKDKACPYCGIHFTSSSLGRHLDLYIKEKNPKPPDGVHNVEEIRKLRGGITRRQARGSTARREGSTPGSAAKMPLYDYTSQMSAYDASMHTPEGRGPIKINEASWQVTGVINGLPSRGNVASPGLAREASMGRHQQLKADYEQRQRSIEEKEQARAAELALQEVLSSIKAATSVRPETKPLFDFNPYSMSFPALCLRILPAPPTLFSATPFAHTESWTVHPPGQEQFDSLIQAIHDNIRQKRGPPSVLPNECNLQQILDTDPEARKTLEHVRNAYNHWKSLSQHQHSEAWSLETLRAYSRIRDTATETAAALDDARVEIEHLRAENDKLSRCQQPREFTLHPPTLLPLPADTAHALFSSSANPSRATRDSAAALWDYDRLMEKWRRIVRESRRGLEAQRGLADSPTLQQQLQQPSTPFGASQPQPQPQTPGAQQGQPHAQPHGMLSGQGQAQAQGLSYLRPSVHAHPNGTGANGTSHASTPNALATSPRTTLLDGSVDEAGQGDTSMVDGVDEEEDRDADGEVDVDIE</sequence>
<reference evidence="3" key="1">
    <citation type="journal article" date="2020" name="Stud. Mycol.">
        <title>101 Dothideomycetes genomes: a test case for predicting lifestyles and emergence of pathogens.</title>
        <authorList>
            <person name="Haridas S."/>
            <person name="Albert R."/>
            <person name="Binder M."/>
            <person name="Bloem J."/>
            <person name="Labutti K."/>
            <person name="Salamov A."/>
            <person name="Andreopoulos B."/>
            <person name="Baker S."/>
            <person name="Barry K."/>
            <person name="Bills G."/>
            <person name="Bluhm B."/>
            <person name="Cannon C."/>
            <person name="Castanera R."/>
            <person name="Culley D."/>
            <person name="Daum C."/>
            <person name="Ezra D."/>
            <person name="Gonzalez J."/>
            <person name="Henrissat B."/>
            <person name="Kuo A."/>
            <person name="Liang C."/>
            <person name="Lipzen A."/>
            <person name="Lutzoni F."/>
            <person name="Magnuson J."/>
            <person name="Mondo S."/>
            <person name="Nolan M."/>
            <person name="Ohm R."/>
            <person name="Pangilinan J."/>
            <person name="Park H.-J."/>
            <person name="Ramirez L."/>
            <person name="Alfaro M."/>
            <person name="Sun H."/>
            <person name="Tritt A."/>
            <person name="Yoshinaga Y."/>
            <person name="Zwiers L.-H."/>
            <person name="Turgeon B."/>
            <person name="Goodwin S."/>
            <person name="Spatafora J."/>
            <person name="Crous P."/>
            <person name="Grigoriev I."/>
        </authorList>
    </citation>
    <scope>NUCLEOTIDE SEQUENCE</scope>
    <source>
        <strain evidence="3">Tuck. ex Michener</strain>
    </source>
</reference>
<feature type="region of interest" description="Disordered" evidence="2">
    <location>
        <begin position="1"/>
        <end position="26"/>
    </location>
</feature>
<keyword evidence="4" id="KW-1185">Reference proteome</keyword>
<feature type="region of interest" description="Disordered" evidence="2">
    <location>
        <begin position="73"/>
        <end position="95"/>
    </location>
</feature>
<evidence type="ECO:0000256" key="1">
    <source>
        <dbReference type="SAM" id="Coils"/>
    </source>
</evidence>